<name>A0ABQ3JRV5_9DEIO</name>
<evidence type="ECO:0000313" key="2">
    <source>
        <dbReference type="Proteomes" id="UP000619376"/>
    </source>
</evidence>
<sequence length="103" mass="11177">MSPAAASLDPVPAPSRWAEATDAAVLCALADRDEDALRELHRRYARAVYALALKSDRVNPEAAVQLAFLTMMRRAGDQPRSLLGARAWVLGVACWTLSRSLDA</sequence>
<reference evidence="2" key="1">
    <citation type="journal article" date="2019" name="Int. J. Syst. Evol. Microbiol.">
        <title>The Global Catalogue of Microorganisms (GCM) 10K type strain sequencing project: providing services to taxonomists for standard genome sequencing and annotation.</title>
        <authorList>
            <consortium name="The Broad Institute Genomics Platform"/>
            <consortium name="The Broad Institute Genome Sequencing Center for Infectious Disease"/>
            <person name="Wu L."/>
            <person name="Ma J."/>
        </authorList>
    </citation>
    <scope>NUCLEOTIDE SEQUENCE [LARGE SCALE GENOMIC DNA]</scope>
    <source>
        <strain evidence="2">CGMCC 1.18437</strain>
    </source>
</reference>
<dbReference type="EMBL" id="BNAJ01000009">
    <property type="protein sequence ID" value="GHF54590.1"/>
    <property type="molecule type" value="Genomic_DNA"/>
</dbReference>
<protein>
    <recommendedName>
        <fullName evidence="3">RNA polymerase sigma-70 region 2 domain-containing protein</fullName>
    </recommendedName>
</protein>
<comment type="caution">
    <text evidence="1">The sequence shown here is derived from an EMBL/GenBank/DDBJ whole genome shotgun (WGS) entry which is preliminary data.</text>
</comment>
<proteinExistence type="predicted"/>
<dbReference type="SUPFAM" id="SSF88946">
    <property type="entry name" value="Sigma2 domain of RNA polymerase sigma factors"/>
    <property type="match status" value="1"/>
</dbReference>
<dbReference type="Proteomes" id="UP000619376">
    <property type="component" value="Unassembled WGS sequence"/>
</dbReference>
<evidence type="ECO:0008006" key="3">
    <source>
        <dbReference type="Google" id="ProtNLM"/>
    </source>
</evidence>
<organism evidence="1 2">
    <name type="scientific">Deinococcus metalli</name>
    <dbReference type="NCBI Taxonomy" id="1141878"/>
    <lineage>
        <taxon>Bacteria</taxon>
        <taxon>Thermotogati</taxon>
        <taxon>Deinococcota</taxon>
        <taxon>Deinococci</taxon>
        <taxon>Deinococcales</taxon>
        <taxon>Deinococcaceae</taxon>
        <taxon>Deinococcus</taxon>
    </lineage>
</organism>
<evidence type="ECO:0000313" key="1">
    <source>
        <dbReference type="EMBL" id="GHF54590.1"/>
    </source>
</evidence>
<dbReference type="Gene3D" id="1.10.1740.10">
    <property type="match status" value="1"/>
</dbReference>
<dbReference type="InterPro" id="IPR013325">
    <property type="entry name" value="RNA_pol_sigma_r2"/>
</dbReference>
<keyword evidence="2" id="KW-1185">Reference proteome</keyword>
<gene>
    <name evidence="1" type="ORF">GCM10017781_33640</name>
</gene>
<accession>A0ABQ3JRV5</accession>